<proteinExistence type="inferred from homology"/>
<keyword evidence="5" id="KW-0663">Pyridoxal phosphate</keyword>
<dbReference type="SUPFAM" id="SSF53383">
    <property type="entry name" value="PLP-dependent transferases"/>
    <property type="match status" value="1"/>
</dbReference>
<reference evidence="7 8" key="1">
    <citation type="submission" date="2015-11" db="EMBL/GenBank/DDBJ databases">
        <title>Description and complete genome sequence of a novel strain predominating in hypersaline microbial mats and representing a new family of the Bacteriodetes phylum.</title>
        <authorList>
            <person name="Spring S."/>
            <person name="Bunk B."/>
            <person name="Sproer C."/>
            <person name="Klenk H.-P."/>
        </authorList>
    </citation>
    <scope>NUCLEOTIDE SEQUENCE [LARGE SCALE GENOMIC DNA]</scope>
    <source>
        <strain evidence="7 8">L21-Spi-D4</strain>
    </source>
</reference>
<keyword evidence="3 7" id="KW-0032">Aminotransferase</keyword>
<dbReference type="AlphaFoldDB" id="A0A0S2I0E3"/>
<dbReference type="EC" id="2.6.1.88" evidence="7"/>
<dbReference type="GO" id="GO:0005737">
    <property type="term" value="C:cytoplasm"/>
    <property type="evidence" value="ECO:0007669"/>
    <property type="project" value="TreeGrafter"/>
</dbReference>
<dbReference type="InterPro" id="IPR015421">
    <property type="entry name" value="PyrdxlP-dep_Trfase_major"/>
</dbReference>
<comment type="similarity">
    <text evidence="2">Belongs to the class-I pyridoxal-phosphate-dependent aminotransferase family.</text>
</comment>
<evidence type="ECO:0000313" key="8">
    <source>
        <dbReference type="Proteomes" id="UP000064893"/>
    </source>
</evidence>
<dbReference type="KEGG" id="blq:L21SP5_01998"/>
<dbReference type="Gene3D" id="3.90.1150.10">
    <property type="entry name" value="Aspartate Aminotransferase, domain 1"/>
    <property type="match status" value="1"/>
</dbReference>
<evidence type="ECO:0000256" key="2">
    <source>
        <dbReference type="ARBA" id="ARBA00007441"/>
    </source>
</evidence>
<dbReference type="PANTHER" id="PTHR43807:SF20">
    <property type="entry name" value="FI04487P"/>
    <property type="match status" value="1"/>
</dbReference>
<dbReference type="Gene3D" id="3.40.640.10">
    <property type="entry name" value="Type I PLP-dependent aspartate aminotransferase-like (Major domain)"/>
    <property type="match status" value="1"/>
</dbReference>
<dbReference type="EMBL" id="CP013118">
    <property type="protein sequence ID" value="ALO15637.1"/>
    <property type="molecule type" value="Genomic_DNA"/>
</dbReference>
<comment type="cofactor">
    <cofactor evidence="1">
        <name>pyridoxal 5'-phosphate</name>
        <dbReference type="ChEBI" id="CHEBI:597326"/>
    </cofactor>
</comment>
<dbReference type="InterPro" id="IPR015424">
    <property type="entry name" value="PyrdxlP-dep_Trfase"/>
</dbReference>
<protein>
    <submittedName>
        <fullName evidence="7">Methionine aminotransferase</fullName>
        <ecNumber evidence="7">2.6.1.88</ecNumber>
    </submittedName>
</protein>
<dbReference type="InterPro" id="IPR004839">
    <property type="entry name" value="Aminotransferase_I/II_large"/>
</dbReference>
<accession>A0A0S2I0E3</accession>
<dbReference type="PANTHER" id="PTHR43807">
    <property type="entry name" value="FI04487P"/>
    <property type="match status" value="1"/>
</dbReference>
<keyword evidence="8" id="KW-1185">Reference proteome</keyword>
<evidence type="ECO:0000256" key="1">
    <source>
        <dbReference type="ARBA" id="ARBA00001933"/>
    </source>
</evidence>
<dbReference type="OrthoDB" id="9802328at2"/>
<dbReference type="GO" id="GO:0016212">
    <property type="term" value="F:kynurenine-oxoglutarate transaminase activity"/>
    <property type="evidence" value="ECO:0007669"/>
    <property type="project" value="TreeGrafter"/>
</dbReference>
<organism evidence="7 8">
    <name type="scientific">Salinivirga cyanobacteriivorans</name>
    <dbReference type="NCBI Taxonomy" id="1307839"/>
    <lineage>
        <taxon>Bacteria</taxon>
        <taxon>Pseudomonadati</taxon>
        <taxon>Bacteroidota</taxon>
        <taxon>Bacteroidia</taxon>
        <taxon>Bacteroidales</taxon>
        <taxon>Salinivirgaceae</taxon>
        <taxon>Salinivirga</taxon>
    </lineage>
</organism>
<dbReference type="STRING" id="1307839.L21SP5_01998"/>
<gene>
    <name evidence="7" type="primary">ybdL</name>
    <name evidence="7" type="ORF">L21SP5_01998</name>
</gene>
<evidence type="ECO:0000313" key="7">
    <source>
        <dbReference type="EMBL" id="ALO15637.1"/>
    </source>
</evidence>
<dbReference type="InterPro" id="IPR015422">
    <property type="entry name" value="PyrdxlP-dep_Trfase_small"/>
</dbReference>
<evidence type="ECO:0000256" key="4">
    <source>
        <dbReference type="ARBA" id="ARBA00022679"/>
    </source>
</evidence>
<keyword evidence="4 7" id="KW-0808">Transferase</keyword>
<evidence type="ECO:0000256" key="5">
    <source>
        <dbReference type="ARBA" id="ARBA00022898"/>
    </source>
</evidence>
<dbReference type="GO" id="GO:0010326">
    <property type="term" value="F:methionine-oxo-acid transaminase activity"/>
    <property type="evidence" value="ECO:0007669"/>
    <property type="project" value="UniProtKB-EC"/>
</dbReference>
<evidence type="ECO:0000259" key="6">
    <source>
        <dbReference type="Pfam" id="PF00155"/>
    </source>
</evidence>
<dbReference type="GO" id="GO:0030170">
    <property type="term" value="F:pyridoxal phosphate binding"/>
    <property type="evidence" value="ECO:0007669"/>
    <property type="project" value="InterPro"/>
</dbReference>
<feature type="domain" description="Aminotransferase class I/classII large" evidence="6">
    <location>
        <begin position="32"/>
        <end position="381"/>
    </location>
</feature>
<dbReference type="InterPro" id="IPR051326">
    <property type="entry name" value="Kynurenine-oxoglutarate_AT"/>
</dbReference>
<dbReference type="FunFam" id="3.40.640.10:FF:000033">
    <property type="entry name" value="Aspartate aminotransferase"/>
    <property type="match status" value="1"/>
</dbReference>
<name>A0A0S2I0E3_9BACT</name>
<evidence type="ECO:0000256" key="3">
    <source>
        <dbReference type="ARBA" id="ARBA00022576"/>
    </source>
</evidence>
<dbReference type="Pfam" id="PF00155">
    <property type="entry name" value="Aminotran_1_2"/>
    <property type="match status" value="1"/>
</dbReference>
<dbReference type="CDD" id="cd00609">
    <property type="entry name" value="AAT_like"/>
    <property type="match status" value="1"/>
</dbReference>
<dbReference type="RefSeq" id="WP_057953076.1">
    <property type="nucleotide sequence ID" value="NZ_CP013118.1"/>
</dbReference>
<dbReference type="Proteomes" id="UP000064893">
    <property type="component" value="Chromosome"/>
</dbReference>
<sequence length="385" mass="43940">MKFNHTIRGKIADYGTMIFSEVSKLFNEYRAIDLSRGFPNFQQDKKLAELIKKHVDEDRNYYLSINGHKGLRRNISAIFKEKYGIEYNPSQEITITAGASQAIYTVLSSTVRENDEVIIFEPSYDLYAPTVEINQGKPIYVKLEEPDFHIDWSKVQKLITPNTRMIILNNPNSPTGTILKAHDLDELYRIVNGTDIMVLGDESLQFLIYDGYEHNSLARKRELAERSFIVGGFGKAFQITGWRVGFCIAPEDLMHEFRKLHQYIAFNVNTPAQFALDEYLSGGVDFDQIAGAFAQKRDYFAQLLSDTSFELLPVKSGMFQPVKFPKEEGLSDKDFALKLIKEYGVAGVPLSAYLHDHSNFGIVRFCFARPQEILDEAAQKLKLVK</sequence>